<dbReference type="InterPro" id="IPR045361">
    <property type="entry name" value="CIS_tube_prot_N"/>
</dbReference>
<sequence>MALGKIEKLKIIAFKNADYSDAPSEQETFTAMLNPETYSLDYKVEYQDGQGQGTSSSQQRFSVKKPEEFAFELLLDSSGIIDENPRESIEDDITELRDLLLKYEGEIHEPKHFQVLWGSLLFKGRCTGLNITIKLFNPDGKPIRALCKVTFSGSVEDNLRTAEERNESPDMTHYRLIKSGDTLPMLCYKIYGSSNYYLQVAKVNKLSSFRNISPGDEILFPPIKKNTPVA</sequence>
<feature type="domain" description="LysM" evidence="1">
    <location>
        <begin position="173"/>
        <end position="220"/>
    </location>
</feature>
<dbReference type="InterPro" id="IPR018392">
    <property type="entry name" value="LysM"/>
</dbReference>
<gene>
    <name evidence="2" type="ORF">FEE95_00895</name>
</gene>
<dbReference type="PROSITE" id="PS51782">
    <property type="entry name" value="LYSM"/>
    <property type="match status" value="1"/>
</dbReference>
<comment type="caution">
    <text evidence="2">The sequence shown here is derived from an EMBL/GenBank/DDBJ whole genome shotgun (WGS) entry which is preliminary data.</text>
</comment>
<proteinExistence type="predicted"/>
<reference evidence="2 3" key="1">
    <citation type="submission" date="2019-05" db="EMBL/GenBank/DDBJ databases">
        <authorList>
            <person name="Zhang J.-Y."/>
            <person name="Feg X."/>
            <person name="Du Z.-J."/>
        </authorList>
    </citation>
    <scope>NUCLEOTIDE SEQUENCE [LARGE SCALE GENOMIC DNA]</scope>
    <source>
        <strain evidence="2 3">RZ26</strain>
    </source>
</reference>
<evidence type="ECO:0000259" key="1">
    <source>
        <dbReference type="PROSITE" id="PS51782"/>
    </source>
</evidence>
<dbReference type="EMBL" id="VATY01000001">
    <property type="protein sequence ID" value="TMM58015.1"/>
    <property type="molecule type" value="Genomic_DNA"/>
</dbReference>
<evidence type="ECO:0000313" key="2">
    <source>
        <dbReference type="EMBL" id="TMM58015.1"/>
    </source>
</evidence>
<dbReference type="OrthoDB" id="9815939at2"/>
<dbReference type="Proteomes" id="UP000310314">
    <property type="component" value="Unassembled WGS sequence"/>
</dbReference>
<evidence type="ECO:0000313" key="3">
    <source>
        <dbReference type="Proteomes" id="UP000310314"/>
    </source>
</evidence>
<protein>
    <submittedName>
        <fullName evidence="2">LysM peptidoglycan-binding domain-containing protein</fullName>
    </submittedName>
</protein>
<keyword evidence="3" id="KW-1185">Reference proteome</keyword>
<accession>A0A5S3PSN2</accession>
<dbReference type="RefSeq" id="WP_138655947.1">
    <property type="nucleotide sequence ID" value="NZ_VATY01000001.1"/>
</dbReference>
<dbReference type="AlphaFoldDB" id="A0A5S3PSN2"/>
<name>A0A5S3PSN2_9FLAO</name>
<organism evidence="2 3">
    <name type="scientific">Maribacter algarum</name>
    <name type="common">ex Zhang et al. 2020</name>
    <dbReference type="NCBI Taxonomy" id="2578118"/>
    <lineage>
        <taxon>Bacteria</taxon>
        <taxon>Pseudomonadati</taxon>
        <taxon>Bacteroidota</taxon>
        <taxon>Flavobacteriia</taxon>
        <taxon>Flavobacteriales</taxon>
        <taxon>Flavobacteriaceae</taxon>
        <taxon>Maribacter</taxon>
    </lineage>
</organism>
<dbReference type="Pfam" id="PF19266">
    <property type="entry name" value="CIS_tube"/>
    <property type="match status" value="1"/>
</dbReference>